<dbReference type="PANTHER" id="PTHR11101:SF80">
    <property type="entry name" value="PHOSPHATE TRANSPORTER"/>
    <property type="match status" value="1"/>
</dbReference>
<dbReference type="Proteomes" id="UP000092482">
    <property type="component" value="Chromosome"/>
</dbReference>
<feature type="transmembrane region" description="Helical" evidence="6">
    <location>
        <begin position="127"/>
        <end position="152"/>
    </location>
</feature>
<keyword evidence="4 6" id="KW-1133">Transmembrane helix</keyword>
<comment type="subcellular location">
    <subcellularLocation>
        <location evidence="1">Membrane</location>
        <topology evidence="1">Multi-pass membrane protein</topology>
    </subcellularLocation>
</comment>
<evidence type="ECO:0000256" key="4">
    <source>
        <dbReference type="ARBA" id="ARBA00022989"/>
    </source>
</evidence>
<reference evidence="7 8" key="1">
    <citation type="submission" date="2016-03" db="EMBL/GenBank/DDBJ databases">
        <title>Shallow-sea hydrothermal system.</title>
        <authorList>
            <person name="Tang K."/>
        </authorList>
    </citation>
    <scope>NUCLEOTIDE SEQUENCE [LARGE SCALE GENOMIC DNA]</scope>
    <source>
        <strain evidence="7 8">JLT9</strain>
    </source>
</reference>
<keyword evidence="2" id="KW-0813">Transport</keyword>
<feature type="transmembrane region" description="Helical" evidence="6">
    <location>
        <begin position="36"/>
        <end position="59"/>
    </location>
</feature>
<dbReference type="GO" id="GO:0016020">
    <property type="term" value="C:membrane"/>
    <property type="evidence" value="ECO:0007669"/>
    <property type="project" value="UniProtKB-SubCell"/>
</dbReference>
<evidence type="ECO:0000256" key="2">
    <source>
        <dbReference type="ARBA" id="ARBA00022448"/>
    </source>
</evidence>
<evidence type="ECO:0000313" key="8">
    <source>
        <dbReference type="Proteomes" id="UP000092482"/>
    </source>
</evidence>
<evidence type="ECO:0000256" key="1">
    <source>
        <dbReference type="ARBA" id="ARBA00004141"/>
    </source>
</evidence>
<evidence type="ECO:0000313" key="7">
    <source>
        <dbReference type="EMBL" id="ANS77870.1"/>
    </source>
</evidence>
<evidence type="ECO:0000256" key="5">
    <source>
        <dbReference type="ARBA" id="ARBA00023136"/>
    </source>
</evidence>
<accession>A0A1B1N8V9</accession>
<evidence type="ECO:0000256" key="6">
    <source>
        <dbReference type="SAM" id="Phobius"/>
    </source>
</evidence>
<keyword evidence="5 6" id="KW-0472">Membrane</keyword>
<protein>
    <submittedName>
        <fullName evidence="7">Putative low-affinity inorganic phosphate transporter</fullName>
    </submittedName>
</protein>
<feature type="transmembrane region" description="Helical" evidence="6">
    <location>
        <begin position="164"/>
        <end position="181"/>
    </location>
</feature>
<dbReference type="Pfam" id="PF01384">
    <property type="entry name" value="PHO4"/>
    <property type="match status" value="1"/>
</dbReference>
<gene>
    <name evidence="7" type="ORF">SGUI_0474</name>
</gene>
<proteinExistence type="predicted"/>
<name>A0A1B1N8V9_9MICO</name>
<organism evidence="7 8">
    <name type="scientific">Serinicoccus hydrothermalis</name>
    <dbReference type="NCBI Taxonomy" id="1758689"/>
    <lineage>
        <taxon>Bacteria</taxon>
        <taxon>Bacillati</taxon>
        <taxon>Actinomycetota</taxon>
        <taxon>Actinomycetes</taxon>
        <taxon>Micrococcales</taxon>
        <taxon>Ornithinimicrobiaceae</taxon>
        <taxon>Serinicoccus</taxon>
    </lineage>
</organism>
<feature type="transmembrane region" description="Helical" evidence="6">
    <location>
        <begin position="208"/>
        <end position="227"/>
    </location>
</feature>
<dbReference type="AlphaFoldDB" id="A0A1B1N8V9"/>
<dbReference type="EMBL" id="CP014989">
    <property type="protein sequence ID" value="ANS77870.1"/>
    <property type="molecule type" value="Genomic_DNA"/>
</dbReference>
<dbReference type="OrthoDB" id="5150352at2"/>
<dbReference type="PANTHER" id="PTHR11101">
    <property type="entry name" value="PHOSPHATE TRANSPORTER"/>
    <property type="match status" value="1"/>
</dbReference>
<evidence type="ECO:0000256" key="3">
    <source>
        <dbReference type="ARBA" id="ARBA00022692"/>
    </source>
</evidence>
<keyword evidence="8" id="KW-1185">Reference proteome</keyword>
<dbReference type="STRING" id="1758689.SGUI_0474"/>
<feature type="transmembrane region" description="Helical" evidence="6">
    <location>
        <begin position="80"/>
        <end position="107"/>
    </location>
</feature>
<keyword evidence="3 6" id="KW-0812">Transmembrane</keyword>
<sequence>MSWPLLVAAVAFALVNGANTGATLLSVTHTLDSVGHLLALLLLALGVMAGPWLFGTAVAARFAQKLLPGGGGERSELSMLVAVVTTLVVVLALTRMSVPTGLTLAFVGSLAGVGAASGAGVPWGSVLVVLGTMALAPVLGALIAAAVVAGLARRLHSRHVSRSLGRVHAVCFPALALGYGASDGQKMLAIAAVALGLSSSAGGDAVPAPAPLLVATGVLFALGSAIGHRRMSRRLGRGLLPVRPLYAVTSEIATTGALLGSAGVGAPAGVAQTLTGSLVGAGASQGLGRVRWPQVSAIAVAWLVTLPTTFGLSAAVTGGLRVGGVW</sequence>
<dbReference type="RefSeq" id="WP_066635775.1">
    <property type="nucleotide sequence ID" value="NZ_CP014989.1"/>
</dbReference>
<dbReference type="InterPro" id="IPR001204">
    <property type="entry name" value="Phos_transporter"/>
</dbReference>
<dbReference type="GO" id="GO:0035435">
    <property type="term" value="P:phosphate ion transmembrane transport"/>
    <property type="evidence" value="ECO:0007669"/>
    <property type="project" value="TreeGrafter"/>
</dbReference>
<dbReference type="KEGG" id="serj:SGUI_0474"/>
<dbReference type="GO" id="GO:0005315">
    <property type="term" value="F:phosphate transmembrane transporter activity"/>
    <property type="evidence" value="ECO:0007669"/>
    <property type="project" value="InterPro"/>
</dbReference>